<comment type="cofactor">
    <cofactor evidence="4">
        <name>pyridoxal 5'-phosphate</name>
        <dbReference type="ChEBI" id="CHEBI:597326"/>
    </cofactor>
</comment>
<dbReference type="STRING" id="2082308.A0A2K1QRW0"/>
<protein>
    <recommendedName>
        <fullName evidence="4">Molybdenum cofactor sulfurase</fullName>
        <shortName evidence="4">MCS</shortName>
        <shortName evidence="4">MOS</shortName>
        <shortName evidence="4">MoCo sulfurase</shortName>
        <ecNumber evidence="4">2.8.1.9</ecNumber>
    </recommendedName>
    <alternativeName>
        <fullName evidence="4">Molybdenum cofactor sulfurtransferase</fullName>
    </alternativeName>
</protein>
<accession>A0A2K1QRW0</accession>
<dbReference type="InParanoid" id="A0A2K1QRW0"/>
<comment type="catalytic activity">
    <reaction evidence="4">
        <text>Mo-molybdopterin + L-cysteine + AH2 = thio-Mo-molybdopterin + L-alanine + A + H2O</text>
        <dbReference type="Rhea" id="RHEA:42636"/>
        <dbReference type="ChEBI" id="CHEBI:13193"/>
        <dbReference type="ChEBI" id="CHEBI:15377"/>
        <dbReference type="ChEBI" id="CHEBI:17499"/>
        <dbReference type="ChEBI" id="CHEBI:35235"/>
        <dbReference type="ChEBI" id="CHEBI:57972"/>
        <dbReference type="ChEBI" id="CHEBI:71302"/>
        <dbReference type="ChEBI" id="CHEBI:82685"/>
        <dbReference type="EC" id="2.8.1.9"/>
    </reaction>
</comment>
<dbReference type="SUPFAM" id="SSF53383">
    <property type="entry name" value="PLP-dependent transferases"/>
    <property type="match status" value="1"/>
</dbReference>
<dbReference type="AlphaFoldDB" id="A0A2K1QRW0"/>
<dbReference type="InterPro" id="IPR005302">
    <property type="entry name" value="MoCF_Sase_C"/>
</dbReference>
<reference evidence="6 7" key="1">
    <citation type="submission" date="2017-06" db="EMBL/GenBank/DDBJ databases">
        <title>Draft genome sequence of a variant of Elsinoe murrayae.</title>
        <authorList>
            <person name="Cheng Q."/>
        </authorList>
    </citation>
    <scope>NUCLEOTIDE SEQUENCE [LARGE SCALE GENOMIC DNA]</scope>
    <source>
        <strain evidence="6 7">CQ-2017a</strain>
    </source>
</reference>
<sequence length="797" mass="87672">MGDSVAVMHDLEALGDLDYNAYIEGMRREQYPMLGDALYLDHAGTTLTSKLLLDTFHSTMVSNLYGNPHSFSQASQRTAQAIDGVRIKLLSFLQADPRCFDVVFTANATAGIKFVAEAFRDHQGGFEYGYHNESHTSLVGIRELARASACLTSDEEVEEWLAALQEGSQPSLKLFAYPAQSNLNGKRFSLRWPQYFRNRTSSKDGQRHYTLLDAAALLATCPLDLRDAHAAPDFIVLSLYKIFGFPDLGALIVRRDSADVLQRRTYFGGGSVDLVINKGIALGKGAVAPHHIKTTSSIHASLEDGTLPYHSILALDAAFQIHAELFGSLDRVSRHTAFLADRLYRGMVALTHENGAPVVKTYYAAAASEHCRDQRGPVVSFNLLDARGDYVSLYEFEKLAFARNINVRTGGLCNPGGIASHLELSPVDQQANFDAGHRCGTASDVRGNRPTGMIRASLGAMSTLFDVSRFVRFLEDFYVEGHPLPKPPRDQATPARSHYVESITVYPIKSCAGWSIPQGTKWSIRPEGLAWDREWCVVNAITGKALSQKRYPRMVLIRPELDERIKVMRIRGVHSISQKPLHVEIPMSALTAGASAEQGEVCGAQYNLAFYDDEILNGFFTDCIGIPCRLARFVDSSKAASRRHAKDDVHRHVSGLGRSIALSNESPILTITRASLDRLNEKIKQSNGKAASPAVFRANIVLADGQSTVPCRQAAFAEDGWEGMRIGGTEFEFLGGCRRCQMVCIDQCTGEKNEEPFSTLAKTRRINSRVMFGVHTAPKEAQAKGASISTSDEVSVW</sequence>
<dbReference type="Pfam" id="PF00266">
    <property type="entry name" value="Aminotran_5"/>
    <property type="match status" value="1"/>
</dbReference>
<dbReference type="PROSITE" id="PS51340">
    <property type="entry name" value="MOSC"/>
    <property type="match status" value="1"/>
</dbReference>
<keyword evidence="7" id="KW-1185">Reference proteome</keyword>
<dbReference type="GO" id="GO:0006777">
    <property type="term" value="P:Mo-molybdopterin cofactor biosynthetic process"/>
    <property type="evidence" value="ECO:0007669"/>
    <property type="project" value="UniProtKB-UniRule"/>
</dbReference>
<dbReference type="Pfam" id="PF03476">
    <property type="entry name" value="MOSC_N"/>
    <property type="match status" value="1"/>
</dbReference>
<evidence type="ECO:0000256" key="1">
    <source>
        <dbReference type="ARBA" id="ARBA00022679"/>
    </source>
</evidence>
<organism evidence="6 7">
    <name type="scientific">Sphaceloma murrayae</name>
    <dbReference type="NCBI Taxonomy" id="2082308"/>
    <lineage>
        <taxon>Eukaryota</taxon>
        <taxon>Fungi</taxon>
        <taxon>Dikarya</taxon>
        <taxon>Ascomycota</taxon>
        <taxon>Pezizomycotina</taxon>
        <taxon>Dothideomycetes</taxon>
        <taxon>Dothideomycetidae</taxon>
        <taxon>Myriangiales</taxon>
        <taxon>Elsinoaceae</taxon>
        <taxon>Sphaceloma</taxon>
    </lineage>
</organism>
<evidence type="ECO:0000313" key="6">
    <source>
        <dbReference type="EMBL" id="PNS17828.1"/>
    </source>
</evidence>
<dbReference type="Gene3D" id="3.90.1150.10">
    <property type="entry name" value="Aspartate Aminotransferase, domain 1"/>
    <property type="match status" value="1"/>
</dbReference>
<evidence type="ECO:0000313" key="7">
    <source>
        <dbReference type="Proteomes" id="UP000243797"/>
    </source>
</evidence>
<dbReference type="Gene3D" id="3.40.640.10">
    <property type="entry name" value="Type I PLP-dependent aspartate aminotransferase-like (Major domain)"/>
    <property type="match status" value="1"/>
</dbReference>
<comment type="similarity">
    <text evidence="4">Belongs to the class-V pyridoxal-phosphate-dependent aminotransferase family. MOCOS subfamily.</text>
</comment>
<dbReference type="PANTHER" id="PTHR14237">
    <property type="entry name" value="MOLYBDOPTERIN COFACTOR SULFURASE MOSC"/>
    <property type="match status" value="1"/>
</dbReference>
<keyword evidence="2 4" id="KW-0663">Pyridoxal phosphate</keyword>
<dbReference type="OrthoDB" id="10264306at2759"/>
<dbReference type="GO" id="GO:0008265">
    <property type="term" value="F:molybdenum cofactor sulfurtransferase activity"/>
    <property type="evidence" value="ECO:0007669"/>
    <property type="project" value="UniProtKB-UniRule"/>
</dbReference>
<proteinExistence type="inferred from homology"/>
<dbReference type="SUPFAM" id="SSF141673">
    <property type="entry name" value="MOSC N-terminal domain-like"/>
    <property type="match status" value="1"/>
</dbReference>
<dbReference type="InterPro" id="IPR015422">
    <property type="entry name" value="PyrdxlP-dep_Trfase_small"/>
</dbReference>
<dbReference type="InterPro" id="IPR015421">
    <property type="entry name" value="PyrdxlP-dep_Trfase_major"/>
</dbReference>
<dbReference type="InterPro" id="IPR000192">
    <property type="entry name" value="Aminotrans_V_dom"/>
</dbReference>
<name>A0A2K1QRW0_9PEZI</name>
<dbReference type="GO" id="GO:0030170">
    <property type="term" value="F:pyridoxal phosphate binding"/>
    <property type="evidence" value="ECO:0007669"/>
    <property type="project" value="UniProtKB-UniRule"/>
</dbReference>
<dbReference type="HAMAP" id="MF_03050">
    <property type="entry name" value="MOCOS"/>
    <property type="match status" value="1"/>
</dbReference>
<comment type="caution">
    <text evidence="6">The sequence shown here is derived from an EMBL/GenBank/DDBJ whole genome shotgun (WGS) entry which is preliminary data.</text>
</comment>
<feature type="active site" evidence="4">
    <location>
        <position position="413"/>
    </location>
</feature>
<dbReference type="Proteomes" id="UP000243797">
    <property type="component" value="Unassembled WGS sequence"/>
</dbReference>
<dbReference type="GO" id="GO:0030151">
    <property type="term" value="F:molybdenum ion binding"/>
    <property type="evidence" value="ECO:0007669"/>
    <property type="project" value="UniProtKB-UniRule"/>
</dbReference>
<dbReference type="InterPro" id="IPR028886">
    <property type="entry name" value="MoCo_sulfurase"/>
</dbReference>
<dbReference type="InterPro" id="IPR005303">
    <property type="entry name" value="MOCOS_middle"/>
</dbReference>
<gene>
    <name evidence="4" type="primary">hxB</name>
    <name evidence="6" type="ORF">CAC42_3223</name>
</gene>
<feature type="domain" description="MOSC" evidence="5">
    <location>
        <begin position="628"/>
        <end position="797"/>
    </location>
</feature>
<dbReference type="GO" id="GO:0016829">
    <property type="term" value="F:lyase activity"/>
    <property type="evidence" value="ECO:0007669"/>
    <property type="project" value="UniProtKB-UniRule"/>
</dbReference>
<evidence type="ECO:0000259" key="5">
    <source>
        <dbReference type="PROSITE" id="PS51340"/>
    </source>
</evidence>
<comment type="function">
    <text evidence="4">Sulfurates the molybdenum cofactor. Sulfation of molybdenum is essential for xanthine dehydrogenase (XDH) and aldehyde oxidase (ADO) enzymes in which molybdenum cofactor is liganded by 1 oxygen and 1 sulfur atom in active form.</text>
</comment>
<dbReference type="Pfam" id="PF03473">
    <property type="entry name" value="MOSC"/>
    <property type="match status" value="1"/>
</dbReference>
<evidence type="ECO:0000256" key="3">
    <source>
        <dbReference type="ARBA" id="ARBA00023150"/>
    </source>
</evidence>
<dbReference type="EMBL" id="NKHZ01000049">
    <property type="protein sequence ID" value="PNS17828.1"/>
    <property type="molecule type" value="Genomic_DNA"/>
</dbReference>
<dbReference type="PANTHER" id="PTHR14237:SF80">
    <property type="entry name" value="MOLYBDENUM COFACTOR SULFURASE"/>
    <property type="match status" value="1"/>
</dbReference>
<keyword evidence="1 4" id="KW-0808">Transferase</keyword>
<evidence type="ECO:0000256" key="4">
    <source>
        <dbReference type="HAMAP-Rule" id="MF_03050"/>
    </source>
</evidence>
<feature type="modified residue" description="N6-(pyridoxal phosphate)lysine" evidence="4">
    <location>
        <position position="241"/>
    </location>
</feature>
<dbReference type="InterPro" id="IPR015424">
    <property type="entry name" value="PyrdxlP-dep_Trfase"/>
</dbReference>
<evidence type="ECO:0000256" key="2">
    <source>
        <dbReference type="ARBA" id="ARBA00022898"/>
    </source>
</evidence>
<keyword evidence="3 4" id="KW-0501">Molybdenum cofactor biosynthesis</keyword>
<dbReference type="EC" id="2.8.1.9" evidence="4"/>